<comment type="subcellular location">
    <subcellularLocation>
        <location evidence="1">Membrane</location>
    </subcellularLocation>
</comment>
<keyword evidence="11" id="KW-1185">Reference proteome</keyword>
<dbReference type="GO" id="GO:0012505">
    <property type="term" value="C:endomembrane system"/>
    <property type="evidence" value="ECO:0007669"/>
    <property type="project" value="TreeGrafter"/>
</dbReference>
<evidence type="ECO:0000256" key="6">
    <source>
        <dbReference type="ARBA" id="ARBA00023136"/>
    </source>
</evidence>
<keyword evidence="4 9" id="KW-1133">Transmembrane helix</keyword>
<proteinExistence type="inferred from homology"/>
<evidence type="ECO:0000256" key="5">
    <source>
        <dbReference type="ARBA" id="ARBA00023054"/>
    </source>
</evidence>
<evidence type="ECO:0000256" key="3">
    <source>
        <dbReference type="ARBA" id="ARBA00022692"/>
    </source>
</evidence>
<feature type="region of interest" description="Disordered" evidence="8">
    <location>
        <begin position="142"/>
        <end position="196"/>
    </location>
</feature>
<dbReference type="Proteomes" id="UP000265100">
    <property type="component" value="Chromosome 7"/>
</dbReference>
<evidence type="ECO:0000256" key="2">
    <source>
        <dbReference type="ARBA" id="ARBA00008108"/>
    </source>
</evidence>
<gene>
    <name evidence="10" type="primary">TMCC3</name>
</gene>
<evidence type="ECO:0000256" key="9">
    <source>
        <dbReference type="SAM" id="Phobius"/>
    </source>
</evidence>
<dbReference type="Bgee" id="ENSACLG00000004348">
    <property type="expression patterns" value="Expressed in spleen and 7 other cell types or tissues"/>
</dbReference>
<dbReference type="PANTHER" id="PTHR17613:SF8">
    <property type="entry name" value="TRANSMEMBRANE AND COILED-COIL DOMAIN PROTEIN 3"/>
    <property type="match status" value="1"/>
</dbReference>
<feature type="coiled-coil region" evidence="7">
    <location>
        <begin position="308"/>
        <end position="392"/>
    </location>
</feature>
<keyword evidence="6 9" id="KW-0472">Membrane</keyword>
<keyword evidence="5 7" id="KW-0175">Coiled coil</keyword>
<evidence type="ECO:0000256" key="7">
    <source>
        <dbReference type="SAM" id="Coils"/>
    </source>
</evidence>
<comment type="similarity">
    <text evidence="2">Belongs to the TEX28 family.</text>
</comment>
<feature type="compositionally biased region" description="Low complexity" evidence="8">
    <location>
        <begin position="234"/>
        <end position="243"/>
    </location>
</feature>
<feature type="region of interest" description="Disordered" evidence="8">
    <location>
        <begin position="17"/>
        <end position="37"/>
    </location>
</feature>
<feature type="region of interest" description="Disordered" evidence="8">
    <location>
        <begin position="234"/>
        <end position="303"/>
    </location>
</feature>
<dbReference type="GeneTree" id="ENSGT00940000157275"/>
<dbReference type="Ensembl" id="ENSACLT00000006616.2">
    <property type="protein sequence ID" value="ENSACLP00000006467.2"/>
    <property type="gene ID" value="ENSACLG00000004348.2"/>
</dbReference>
<evidence type="ECO:0000256" key="8">
    <source>
        <dbReference type="SAM" id="MobiDB-lite"/>
    </source>
</evidence>
<dbReference type="Pfam" id="PF10267">
    <property type="entry name" value="Tmemb_cc2"/>
    <property type="match status" value="2"/>
</dbReference>
<keyword evidence="3 9" id="KW-0812">Transmembrane</keyword>
<reference evidence="11" key="2">
    <citation type="submission" date="2023-03" db="EMBL/GenBank/DDBJ databases">
        <authorList>
            <consortium name="Wellcome Sanger Institute Data Sharing"/>
        </authorList>
    </citation>
    <scope>NUCLEOTIDE SEQUENCE [LARGE SCALE GENOMIC DNA]</scope>
</reference>
<reference evidence="10" key="3">
    <citation type="submission" date="2025-08" db="UniProtKB">
        <authorList>
            <consortium name="Ensembl"/>
        </authorList>
    </citation>
    <scope>IDENTIFICATION</scope>
</reference>
<dbReference type="PANTHER" id="PTHR17613">
    <property type="entry name" value="CEREBRAL PROTEIN-11-RELATED"/>
    <property type="match status" value="1"/>
</dbReference>
<protein>
    <recommendedName>
        <fullName evidence="12">Transmembrane and coiled-coil domain family 3</fullName>
    </recommendedName>
</protein>
<sequence length="570" mass="64038">MPSANVSVRSLSEVEKYLSSSTSSSNRMDRSRESSFIGLPLSMRRGSSENNLDLELSDGSPYPALGFEVQRSRSCLDSLQQKILKVTEQIKIEQTTRDENLAEYLKLMDSADKQQVGRIKQVFEKKNQKSAQNIAQMQKKLEQYHRKMKDSENYQSPPARSSSVKHSTIPRESPRQLRDMTSSGRHPTMDKIKTIGPGVSLSPPFFFSKPREFANLIRNKFGSADNIAHLKTTLDSSSPLSTDTEVKGLSNSTSIVGKPKYPSDDECSSGSASVSDNNGNPAGAGASAGPCQSQAKGDQTGEDNQGRLALTLEEVREIKDAQNQLEEDIEELKAQFEREYGIISQSLQDERYRYERLEDQLNDLTELHQNEMANLKQELASIEERVAYQAHERARDIQVRWIAKIHHACKCLISQHMAIVICPSGLSLLMQKNSFRGIWVIECLKVSEMPFSKLRDGLTHKNPSPHLSQEALESCQTRVSKLELQQQQQQQTVQLESHDARVLLGKSINVMVAIITVILVCVSTAAKFAAPLMRSRYHVVATCLGICFLTVFWKNWDRLQYALDRLLMPA</sequence>
<dbReference type="InterPro" id="IPR019394">
    <property type="entry name" value="TEX28/TMCC"/>
</dbReference>
<evidence type="ECO:0008006" key="12">
    <source>
        <dbReference type="Google" id="ProtNLM"/>
    </source>
</evidence>
<evidence type="ECO:0000313" key="11">
    <source>
        <dbReference type="Proteomes" id="UP000265100"/>
    </source>
</evidence>
<feature type="compositionally biased region" description="Basic and acidic residues" evidence="8">
    <location>
        <begin position="142"/>
        <end position="152"/>
    </location>
</feature>
<dbReference type="SUPFAM" id="SSF144284">
    <property type="entry name" value="Sec2 N-terminal region"/>
    <property type="match status" value="1"/>
</dbReference>
<evidence type="ECO:0000256" key="1">
    <source>
        <dbReference type="ARBA" id="ARBA00004370"/>
    </source>
</evidence>
<name>A0A3P8NNU9_ASTCA</name>
<feature type="transmembrane region" description="Helical" evidence="9">
    <location>
        <begin position="537"/>
        <end position="556"/>
    </location>
</feature>
<feature type="transmembrane region" description="Helical" evidence="9">
    <location>
        <begin position="510"/>
        <end position="530"/>
    </location>
</feature>
<reference evidence="10 11" key="1">
    <citation type="submission" date="2018-05" db="EMBL/GenBank/DDBJ databases">
        <authorList>
            <person name="Datahose"/>
        </authorList>
    </citation>
    <scope>NUCLEOTIDE SEQUENCE</scope>
</reference>
<evidence type="ECO:0000313" key="10">
    <source>
        <dbReference type="Ensembl" id="ENSACLP00000006467.2"/>
    </source>
</evidence>
<dbReference type="GO" id="GO:0016020">
    <property type="term" value="C:membrane"/>
    <property type="evidence" value="ECO:0007669"/>
    <property type="project" value="UniProtKB-SubCell"/>
</dbReference>
<feature type="compositionally biased region" description="Polar residues" evidence="8">
    <location>
        <begin position="153"/>
        <end position="166"/>
    </location>
</feature>
<dbReference type="OMA" id="MKSRYHM"/>
<reference evidence="10" key="4">
    <citation type="submission" date="2025-09" db="UniProtKB">
        <authorList>
            <consortium name="Ensembl"/>
        </authorList>
    </citation>
    <scope>IDENTIFICATION</scope>
</reference>
<evidence type="ECO:0000256" key="4">
    <source>
        <dbReference type="ARBA" id="ARBA00022989"/>
    </source>
</evidence>
<organism evidence="10 11">
    <name type="scientific">Astatotilapia calliptera</name>
    <name type="common">Eastern happy</name>
    <name type="synonym">Chromis callipterus</name>
    <dbReference type="NCBI Taxonomy" id="8154"/>
    <lineage>
        <taxon>Eukaryota</taxon>
        <taxon>Metazoa</taxon>
        <taxon>Chordata</taxon>
        <taxon>Craniata</taxon>
        <taxon>Vertebrata</taxon>
        <taxon>Euteleostomi</taxon>
        <taxon>Actinopterygii</taxon>
        <taxon>Neopterygii</taxon>
        <taxon>Teleostei</taxon>
        <taxon>Neoteleostei</taxon>
        <taxon>Acanthomorphata</taxon>
        <taxon>Ovalentaria</taxon>
        <taxon>Cichlomorphae</taxon>
        <taxon>Cichliformes</taxon>
        <taxon>Cichlidae</taxon>
        <taxon>African cichlids</taxon>
        <taxon>Pseudocrenilabrinae</taxon>
        <taxon>Haplochromini</taxon>
        <taxon>Astatotilapia</taxon>
    </lineage>
</organism>
<accession>A0A3P8NNU9</accession>
<feature type="compositionally biased region" description="Low complexity" evidence="8">
    <location>
        <begin position="277"/>
        <end position="290"/>
    </location>
</feature>
<dbReference type="AlphaFoldDB" id="A0A3P8NNU9"/>